<proteinExistence type="predicted"/>
<protein>
    <submittedName>
        <fullName evidence="1">Pyridoxamine 5'-phosphate oxidase family protein</fullName>
    </submittedName>
</protein>
<dbReference type="RefSeq" id="WP_119777841.1">
    <property type="nucleotide sequence ID" value="NZ_QYUK01000011.1"/>
</dbReference>
<dbReference type="AlphaFoldDB" id="A0A418WB82"/>
<dbReference type="PANTHER" id="PTHR34071">
    <property type="entry name" value="5-NITROIMIDAZOLE ANTIBIOTICS RESISTANCE PROTEIN, NIMA-FAMILY-RELATED PROTEIN-RELATED"/>
    <property type="match status" value="1"/>
</dbReference>
<dbReference type="InterPro" id="IPR024747">
    <property type="entry name" value="Pyridox_Oxase-rel"/>
</dbReference>
<accession>A0A418WB82</accession>
<dbReference type="Proteomes" id="UP000284605">
    <property type="component" value="Unassembled WGS sequence"/>
</dbReference>
<dbReference type="Pfam" id="PF12900">
    <property type="entry name" value="Pyridox_ox_2"/>
    <property type="match status" value="1"/>
</dbReference>
<name>A0A418WB82_9PROT</name>
<comment type="caution">
    <text evidence="1">The sequence shown here is derived from an EMBL/GenBank/DDBJ whole genome shotgun (WGS) entry which is preliminary data.</text>
</comment>
<dbReference type="Gene3D" id="2.30.110.10">
    <property type="entry name" value="Electron Transport, Fmn-binding Protein, Chain A"/>
    <property type="match status" value="1"/>
</dbReference>
<organism evidence="1 2">
    <name type="scientific">Oleomonas cavernae</name>
    <dbReference type="NCBI Taxonomy" id="2320859"/>
    <lineage>
        <taxon>Bacteria</taxon>
        <taxon>Pseudomonadati</taxon>
        <taxon>Pseudomonadota</taxon>
        <taxon>Alphaproteobacteria</taxon>
        <taxon>Acetobacterales</taxon>
        <taxon>Acetobacteraceae</taxon>
        <taxon>Oleomonas</taxon>
    </lineage>
</organism>
<dbReference type="SUPFAM" id="SSF50475">
    <property type="entry name" value="FMN-binding split barrel"/>
    <property type="match status" value="1"/>
</dbReference>
<gene>
    <name evidence="1" type="ORF">D3874_09300</name>
</gene>
<dbReference type="PANTHER" id="PTHR34071:SF2">
    <property type="entry name" value="FLAVIN-NUCLEOTIDE-BINDING PROTEIN"/>
    <property type="match status" value="1"/>
</dbReference>
<reference evidence="1 2" key="1">
    <citation type="submission" date="2018-09" db="EMBL/GenBank/DDBJ databases">
        <authorList>
            <person name="Zhu H."/>
        </authorList>
    </citation>
    <scope>NUCLEOTIDE SEQUENCE [LARGE SCALE GENOMIC DNA]</scope>
    <source>
        <strain evidence="1 2">K1W22B-8</strain>
    </source>
</reference>
<sequence>MTLIDETDTSTFPRTPRNTVRRLPARAAYDRNSVAAILDEGLVAHIGFAGDRGQPFVLPTAYARLGDKVIVHGSVISRMMKVLSTGVPMCLTVTLIDGLVLARSAFHHSMNYRSVTVFGEAVLVTDPGEKAAALKGLTDKLTNGGRWDDLRPVTSKEVAATTVLALPLAEAVAKSRSGPPKDDAEDMNWPVWAGVVPLSLVKGEPITDQA</sequence>
<keyword evidence="2" id="KW-1185">Reference proteome</keyword>
<evidence type="ECO:0000313" key="1">
    <source>
        <dbReference type="EMBL" id="RJF87198.1"/>
    </source>
</evidence>
<dbReference type="OrthoDB" id="116031at2"/>
<dbReference type="EMBL" id="QYUK01000011">
    <property type="protein sequence ID" value="RJF87198.1"/>
    <property type="molecule type" value="Genomic_DNA"/>
</dbReference>
<dbReference type="InterPro" id="IPR012349">
    <property type="entry name" value="Split_barrel_FMN-bd"/>
</dbReference>
<evidence type="ECO:0000313" key="2">
    <source>
        <dbReference type="Proteomes" id="UP000284605"/>
    </source>
</evidence>